<name>A0A0A9WMZ1_LYGHE</name>
<evidence type="ECO:0000313" key="2">
    <source>
        <dbReference type="EMBL" id="JAQ01389.1"/>
    </source>
</evidence>
<gene>
    <name evidence="1" type="primary">Wdr65_3</name>
    <name evidence="1" type="ORF">CM83_14515</name>
    <name evidence="2" type="ORF">g.3259</name>
</gene>
<organism evidence="1">
    <name type="scientific">Lygus hesperus</name>
    <name type="common">Western plant bug</name>
    <dbReference type="NCBI Taxonomy" id="30085"/>
    <lineage>
        <taxon>Eukaryota</taxon>
        <taxon>Metazoa</taxon>
        <taxon>Ecdysozoa</taxon>
        <taxon>Arthropoda</taxon>
        <taxon>Hexapoda</taxon>
        <taxon>Insecta</taxon>
        <taxon>Pterygota</taxon>
        <taxon>Neoptera</taxon>
        <taxon>Paraneoptera</taxon>
        <taxon>Hemiptera</taxon>
        <taxon>Heteroptera</taxon>
        <taxon>Panheteroptera</taxon>
        <taxon>Cimicomorpha</taxon>
        <taxon>Miridae</taxon>
        <taxon>Mirini</taxon>
        <taxon>Lygus</taxon>
    </lineage>
</organism>
<accession>A0A0A9WMZ1</accession>
<dbReference type="PANTHER" id="PTHR32215">
    <property type="entry name" value="CILIA- AND FLAGELLA-ASSOCIATED PROTEIN 57"/>
    <property type="match status" value="1"/>
</dbReference>
<dbReference type="PANTHER" id="PTHR32215:SF0">
    <property type="entry name" value="CILIA- AND FLAGELLA-ASSOCIATED PROTEIN 57"/>
    <property type="match status" value="1"/>
</dbReference>
<sequence>MLHQLELDMDCETMEMGTGYQHTLDTLRTQFLKKKSDTAITRKNLTTIAKEIRVRDEEMTLLTGAHAALQVQLESCQHAMNQLRQDIEERDGVIAAKEKVIFDRKRDAQQLEKYKFVLDHTIR</sequence>
<reference evidence="1" key="2">
    <citation type="submission" date="2014-07" db="EMBL/GenBank/DDBJ databases">
        <authorList>
            <person name="Hull J."/>
        </authorList>
    </citation>
    <scope>NUCLEOTIDE SEQUENCE</scope>
</reference>
<proteinExistence type="predicted"/>
<evidence type="ECO:0000313" key="1">
    <source>
        <dbReference type="EMBL" id="JAG06215.1"/>
    </source>
</evidence>
<reference evidence="1" key="1">
    <citation type="journal article" date="2014" name="PLoS ONE">
        <title>Transcriptome-Based Identification of ABC Transporters in the Western Tarnished Plant Bug Lygus hesperus.</title>
        <authorList>
            <person name="Hull J.J."/>
            <person name="Chaney K."/>
            <person name="Geib S.M."/>
            <person name="Fabrick J.A."/>
            <person name="Brent C.S."/>
            <person name="Walsh D."/>
            <person name="Lavine L.C."/>
        </authorList>
    </citation>
    <scope>NUCLEOTIDE SEQUENCE</scope>
</reference>
<protein>
    <submittedName>
        <fullName evidence="1">WD repeat-containing protein 65</fullName>
    </submittedName>
</protein>
<dbReference type="AlphaFoldDB" id="A0A0A9WMZ1"/>
<reference evidence="2" key="3">
    <citation type="journal article" date="2016" name="Gigascience">
        <title>De novo construction of an expanded transcriptome assembly for the western tarnished plant bug, Lygus hesperus.</title>
        <authorList>
            <person name="Tassone E.E."/>
            <person name="Geib S.M."/>
            <person name="Hall B."/>
            <person name="Fabrick J.A."/>
            <person name="Brent C.S."/>
            <person name="Hull J.J."/>
        </authorList>
    </citation>
    <scope>NUCLEOTIDE SEQUENCE</scope>
</reference>
<dbReference type="EMBL" id="GDHC01017240">
    <property type="protein sequence ID" value="JAQ01389.1"/>
    <property type="molecule type" value="Transcribed_RNA"/>
</dbReference>
<dbReference type="InterPro" id="IPR052993">
    <property type="entry name" value="CFA-57"/>
</dbReference>
<dbReference type="EMBL" id="GBHO01037389">
    <property type="protein sequence ID" value="JAG06215.1"/>
    <property type="molecule type" value="Transcribed_RNA"/>
</dbReference>